<dbReference type="GO" id="GO:0000278">
    <property type="term" value="P:mitotic cell cycle"/>
    <property type="evidence" value="ECO:0007669"/>
    <property type="project" value="InterPro"/>
</dbReference>
<evidence type="ECO:0000256" key="4">
    <source>
        <dbReference type="ARBA" id="ARBA00022989"/>
    </source>
</evidence>
<dbReference type="GO" id="GO:0015276">
    <property type="term" value="F:ligand-gated monoatomic ion channel activity"/>
    <property type="evidence" value="ECO:0007669"/>
    <property type="project" value="InterPro"/>
</dbReference>
<accession>A0AAN9M7M3</accession>
<name>A0AAN9M7M3_PHACN</name>
<organism evidence="14 15">
    <name type="scientific">Phaseolus coccineus</name>
    <name type="common">Scarlet runner bean</name>
    <name type="synonym">Phaseolus multiflorus</name>
    <dbReference type="NCBI Taxonomy" id="3886"/>
    <lineage>
        <taxon>Eukaryota</taxon>
        <taxon>Viridiplantae</taxon>
        <taxon>Streptophyta</taxon>
        <taxon>Embryophyta</taxon>
        <taxon>Tracheophyta</taxon>
        <taxon>Spermatophyta</taxon>
        <taxon>Magnoliopsida</taxon>
        <taxon>eudicotyledons</taxon>
        <taxon>Gunneridae</taxon>
        <taxon>Pentapetalae</taxon>
        <taxon>rosids</taxon>
        <taxon>fabids</taxon>
        <taxon>Fabales</taxon>
        <taxon>Fabaceae</taxon>
        <taxon>Papilionoideae</taxon>
        <taxon>50 kb inversion clade</taxon>
        <taxon>NPAAA clade</taxon>
        <taxon>indigoferoid/millettioid clade</taxon>
        <taxon>Phaseoleae</taxon>
        <taxon>Phaseolus</taxon>
    </lineage>
</organism>
<evidence type="ECO:0000256" key="10">
    <source>
        <dbReference type="ARBA" id="ARBA00023303"/>
    </source>
</evidence>
<evidence type="ECO:0000313" key="15">
    <source>
        <dbReference type="Proteomes" id="UP001374584"/>
    </source>
</evidence>
<dbReference type="InterPro" id="IPR001320">
    <property type="entry name" value="Iontro_rcpt_C"/>
</dbReference>
<evidence type="ECO:0000256" key="5">
    <source>
        <dbReference type="ARBA" id="ARBA00023065"/>
    </source>
</evidence>
<evidence type="ECO:0000256" key="3">
    <source>
        <dbReference type="ARBA" id="ARBA00022692"/>
    </source>
</evidence>
<feature type="chain" id="PRO_5042810965" description="Ionotropic glutamate receptor C-terminal domain-containing protein" evidence="12">
    <location>
        <begin position="29"/>
        <end position="569"/>
    </location>
</feature>
<dbReference type="AlphaFoldDB" id="A0AAN9M7M3"/>
<dbReference type="GO" id="GO:0000775">
    <property type="term" value="C:chromosome, centromeric region"/>
    <property type="evidence" value="ECO:0007669"/>
    <property type="project" value="InterPro"/>
</dbReference>
<keyword evidence="9" id="KW-1071">Ligand-gated ion channel</keyword>
<dbReference type="EMBL" id="JAYMYR010000008">
    <property type="protein sequence ID" value="KAK7347679.1"/>
    <property type="molecule type" value="Genomic_DNA"/>
</dbReference>
<evidence type="ECO:0000256" key="9">
    <source>
        <dbReference type="ARBA" id="ARBA00023286"/>
    </source>
</evidence>
<feature type="transmembrane region" description="Helical" evidence="11">
    <location>
        <begin position="232"/>
        <end position="250"/>
    </location>
</feature>
<dbReference type="InterPro" id="IPR019594">
    <property type="entry name" value="Glu/Gly-bd"/>
</dbReference>
<keyword evidence="15" id="KW-1185">Reference proteome</keyword>
<comment type="caution">
    <text evidence="14">The sequence shown here is derived from an EMBL/GenBank/DDBJ whole genome shotgun (WGS) entry which is preliminary data.</text>
</comment>
<proteinExistence type="predicted"/>
<feature type="transmembrane region" description="Helical" evidence="11">
    <location>
        <begin position="167"/>
        <end position="185"/>
    </location>
</feature>
<dbReference type="FunFam" id="3.40.190.10:FF:000150">
    <property type="entry name" value="Glutamate receptor 2.7"/>
    <property type="match status" value="1"/>
</dbReference>
<evidence type="ECO:0000256" key="2">
    <source>
        <dbReference type="ARBA" id="ARBA00022448"/>
    </source>
</evidence>
<sequence>MYKCCSSSLFSGFLIFLFVLQQAPKGNSSNETSKYEGMKLRVGVPMKDGFHQFVNVVKDTRQEYYNITGYCMDVFNAVLTRLPFNVSVNTEPYPVDTSEGSGYTDLLKQIPSKYDVVVGDITILANRANYVDFTVPYTASGVKMVVPVQHGRDQNMWTFVKPFSWDLWLSIITISTFIGLAILVMERNASALPNQEGSPNQKKLCPATILWFPISQAILPERQVVVKSCSKFVLMVWLVLAFVLMQSYTANLTSILTLDQLQPSFLNANDLRKGGYFVGYQTGSFVHDVLVNQFKFDPSKLKPYSSSSEYHEALKQGSQNGGVAAIFDEVPYLKVYIQEYGSNYIMAGPKYRNAGFGFALPLNSKLTAYFSRAILDVTESDLMNKIEEKYFGKNDIGQDSSGEVSSAPISLSFHSFAGLFMITGISTFFALLISESVIWQKPILMAKALSQRYLSFMPSSTEISVHPIHDSTHGIEIRSQVQSYHISHREDFAHLFSLCNDAILRTREVSNDVAAIIRLLSDRPIDVEVREVVSKMKAKKEELKVKKELLGLVGSVELEIRECEGSIEE</sequence>
<dbReference type="GO" id="GO:0005634">
    <property type="term" value="C:nucleus"/>
    <property type="evidence" value="ECO:0007669"/>
    <property type="project" value="InterPro"/>
</dbReference>
<feature type="domain" description="Ionotropic glutamate receptor C-terminal" evidence="13">
    <location>
        <begin position="39"/>
        <end position="393"/>
    </location>
</feature>
<dbReference type="Proteomes" id="UP001374584">
    <property type="component" value="Unassembled WGS sequence"/>
</dbReference>
<keyword evidence="7" id="KW-0675">Receptor</keyword>
<evidence type="ECO:0000256" key="12">
    <source>
        <dbReference type="SAM" id="SignalP"/>
    </source>
</evidence>
<dbReference type="CDD" id="cd13686">
    <property type="entry name" value="GluR_Plant"/>
    <property type="match status" value="1"/>
</dbReference>
<protein>
    <recommendedName>
        <fullName evidence="13">Ionotropic glutamate receptor C-terminal domain-containing protein</fullName>
    </recommendedName>
</protein>
<dbReference type="Gene3D" id="3.40.190.10">
    <property type="entry name" value="Periplasmic binding protein-like II"/>
    <property type="match status" value="1"/>
</dbReference>
<evidence type="ECO:0000256" key="1">
    <source>
        <dbReference type="ARBA" id="ARBA00004141"/>
    </source>
</evidence>
<dbReference type="Pfam" id="PF00060">
    <property type="entry name" value="Lig_chan"/>
    <property type="match status" value="1"/>
</dbReference>
<dbReference type="GO" id="GO:0016020">
    <property type="term" value="C:membrane"/>
    <property type="evidence" value="ECO:0007669"/>
    <property type="project" value="UniProtKB-SubCell"/>
</dbReference>
<gene>
    <name evidence="14" type="ORF">VNO80_22216</name>
</gene>
<feature type="signal peptide" evidence="12">
    <location>
        <begin position="1"/>
        <end position="28"/>
    </location>
</feature>
<dbReference type="Pfam" id="PF10613">
    <property type="entry name" value="Lig_chan-Glu_bd"/>
    <property type="match status" value="1"/>
</dbReference>
<evidence type="ECO:0000256" key="8">
    <source>
        <dbReference type="ARBA" id="ARBA00023180"/>
    </source>
</evidence>
<keyword evidence="8" id="KW-0325">Glycoprotein</keyword>
<dbReference type="PANTHER" id="PTHR18966">
    <property type="entry name" value="IONOTROPIC GLUTAMATE RECEPTOR"/>
    <property type="match status" value="1"/>
</dbReference>
<dbReference type="InterPro" id="IPR009361">
    <property type="entry name" value="Zw10_N"/>
</dbReference>
<keyword evidence="5" id="KW-0406">Ion transport</keyword>
<evidence type="ECO:0000256" key="11">
    <source>
        <dbReference type="SAM" id="Phobius"/>
    </source>
</evidence>
<comment type="subcellular location">
    <subcellularLocation>
        <location evidence="1">Membrane</location>
        <topology evidence="1">Multi-pass membrane protein</topology>
    </subcellularLocation>
</comment>
<feature type="transmembrane region" description="Helical" evidence="11">
    <location>
        <begin position="413"/>
        <end position="433"/>
    </location>
</feature>
<keyword evidence="10" id="KW-0407">Ion channel</keyword>
<evidence type="ECO:0000256" key="7">
    <source>
        <dbReference type="ARBA" id="ARBA00023170"/>
    </source>
</evidence>
<dbReference type="Gene3D" id="1.10.287.70">
    <property type="match status" value="1"/>
</dbReference>
<evidence type="ECO:0000256" key="6">
    <source>
        <dbReference type="ARBA" id="ARBA00023136"/>
    </source>
</evidence>
<dbReference type="InterPro" id="IPR015683">
    <property type="entry name" value="Ionotropic_Glu_rcpt"/>
</dbReference>
<keyword evidence="3 11" id="KW-0812">Transmembrane</keyword>
<evidence type="ECO:0000313" key="14">
    <source>
        <dbReference type="EMBL" id="KAK7347679.1"/>
    </source>
</evidence>
<dbReference type="SUPFAM" id="SSF53850">
    <property type="entry name" value="Periplasmic binding protein-like II"/>
    <property type="match status" value="1"/>
</dbReference>
<evidence type="ECO:0000259" key="13">
    <source>
        <dbReference type="SMART" id="SM00079"/>
    </source>
</evidence>
<dbReference type="Pfam" id="PF06248">
    <property type="entry name" value="Zw10_N"/>
    <property type="match status" value="1"/>
</dbReference>
<reference evidence="14 15" key="1">
    <citation type="submission" date="2024-01" db="EMBL/GenBank/DDBJ databases">
        <title>The genomes of 5 underutilized Papilionoideae crops provide insights into root nodulation and disease resistanc.</title>
        <authorList>
            <person name="Jiang F."/>
        </authorList>
    </citation>
    <scope>NUCLEOTIDE SEQUENCE [LARGE SCALE GENOMIC DNA]</scope>
    <source>
        <strain evidence="14">JINMINGXINNONG_FW02</strain>
        <tissue evidence="14">Leaves</tissue>
    </source>
</reference>
<keyword evidence="2" id="KW-0813">Transport</keyword>
<keyword evidence="12" id="KW-0732">Signal</keyword>
<dbReference type="SMART" id="SM00079">
    <property type="entry name" value="PBPe"/>
    <property type="match status" value="1"/>
</dbReference>
<keyword evidence="6 11" id="KW-0472">Membrane</keyword>
<keyword evidence="4 11" id="KW-1133">Transmembrane helix</keyword>